<accession>A0A9D5BIX1</accession>
<evidence type="ECO:0000313" key="2">
    <source>
        <dbReference type="EMBL" id="KAI5444366.1"/>
    </source>
</evidence>
<feature type="compositionally biased region" description="Polar residues" evidence="1">
    <location>
        <begin position="185"/>
        <end position="200"/>
    </location>
</feature>
<feature type="region of interest" description="Disordered" evidence="1">
    <location>
        <begin position="155"/>
        <end position="200"/>
    </location>
</feature>
<evidence type="ECO:0008006" key="4">
    <source>
        <dbReference type="Google" id="ProtNLM"/>
    </source>
</evidence>
<proteinExistence type="predicted"/>
<feature type="compositionally biased region" description="Basic and acidic residues" evidence="1">
    <location>
        <begin position="157"/>
        <end position="184"/>
    </location>
</feature>
<dbReference type="Proteomes" id="UP001058974">
    <property type="component" value="Chromosome 1"/>
</dbReference>
<comment type="caution">
    <text evidence="2">The sequence shown here is derived from an EMBL/GenBank/DDBJ whole genome shotgun (WGS) entry which is preliminary data.</text>
</comment>
<dbReference type="AlphaFoldDB" id="A0A9D5BIX1"/>
<dbReference type="Gramene" id="Psat01G0284300-T1">
    <property type="protein sequence ID" value="KAI5444366.1"/>
    <property type="gene ID" value="KIW84_012843"/>
</dbReference>
<sequence length="200" mass="21773">MEATDNEIGSANWVPTNHISTISKALGRFIFVVGTKLKFDYDRFMFEQIVKHASINAVKLPITFPLIICGIILSQQPGIMSTNDLPSRRKPPLSVHYKLFEGSHVNDIVMTSAVKKAASKGGLITELKETCKELDTGIRLAKDRKEALEALIESLEQADRDNVGQAKETKAQTSSERSESKDETSGSSGSDAGENASSSD</sequence>
<reference evidence="2 3" key="1">
    <citation type="journal article" date="2022" name="Nat. Genet.">
        <title>Improved pea reference genome and pan-genome highlight genomic features and evolutionary characteristics.</title>
        <authorList>
            <person name="Yang T."/>
            <person name="Liu R."/>
            <person name="Luo Y."/>
            <person name="Hu S."/>
            <person name="Wang D."/>
            <person name="Wang C."/>
            <person name="Pandey M.K."/>
            <person name="Ge S."/>
            <person name="Xu Q."/>
            <person name="Li N."/>
            <person name="Li G."/>
            <person name="Huang Y."/>
            <person name="Saxena R.K."/>
            <person name="Ji Y."/>
            <person name="Li M."/>
            <person name="Yan X."/>
            <person name="He Y."/>
            <person name="Liu Y."/>
            <person name="Wang X."/>
            <person name="Xiang C."/>
            <person name="Varshney R.K."/>
            <person name="Ding H."/>
            <person name="Gao S."/>
            <person name="Zong X."/>
        </authorList>
    </citation>
    <scope>NUCLEOTIDE SEQUENCE [LARGE SCALE GENOMIC DNA]</scope>
    <source>
        <strain evidence="2 3">cv. Zhongwan 6</strain>
    </source>
</reference>
<name>A0A9D5BIX1_PEA</name>
<protein>
    <recommendedName>
        <fullName evidence="4">Envelope-like protein</fullName>
    </recommendedName>
</protein>
<organism evidence="2 3">
    <name type="scientific">Pisum sativum</name>
    <name type="common">Garden pea</name>
    <name type="synonym">Lathyrus oleraceus</name>
    <dbReference type="NCBI Taxonomy" id="3888"/>
    <lineage>
        <taxon>Eukaryota</taxon>
        <taxon>Viridiplantae</taxon>
        <taxon>Streptophyta</taxon>
        <taxon>Embryophyta</taxon>
        <taxon>Tracheophyta</taxon>
        <taxon>Spermatophyta</taxon>
        <taxon>Magnoliopsida</taxon>
        <taxon>eudicotyledons</taxon>
        <taxon>Gunneridae</taxon>
        <taxon>Pentapetalae</taxon>
        <taxon>rosids</taxon>
        <taxon>fabids</taxon>
        <taxon>Fabales</taxon>
        <taxon>Fabaceae</taxon>
        <taxon>Papilionoideae</taxon>
        <taxon>50 kb inversion clade</taxon>
        <taxon>NPAAA clade</taxon>
        <taxon>Hologalegina</taxon>
        <taxon>IRL clade</taxon>
        <taxon>Fabeae</taxon>
        <taxon>Lathyrus</taxon>
    </lineage>
</organism>
<keyword evidence="3" id="KW-1185">Reference proteome</keyword>
<dbReference type="EMBL" id="JAMSHJ010000001">
    <property type="protein sequence ID" value="KAI5444366.1"/>
    <property type="molecule type" value="Genomic_DNA"/>
</dbReference>
<evidence type="ECO:0000313" key="3">
    <source>
        <dbReference type="Proteomes" id="UP001058974"/>
    </source>
</evidence>
<gene>
    <name evidence="2" type="ORF">KIW84_012843</name>
</gene>
<evidence type="ECO:0000256" key="1">
    <source>
        <dbReference type="SAM" id="MobiDB-lite"/>
    </source>
</evidence>